<dbReference type="PANTHER" id="PTHR14049">
    <property type="entry name" value="LEPRECAN 1"/>
    <property type="match status" value="1"/>
</dbReference>
<accession>A0ABM1N633</accession>
<keyword evidence="11" id="KW-0560">Oxidoreductase</keyword>
<dbReference type="SMART" id="SM00702">
    <property type="entry name" value="P4Hc"/>
    <property type="match status" value="1"/>
</dbReference>
<dbReference type="InterPro" id="IPR056585">
    <property type="entry name" value="Leprecan_dom"/>
</dbReference>
<evidence type="ECO:0000256" key="14">
    <source>
        <dbReference type="SAM" id="SignalP"/>
    </source>
</evidence>
<comment type="cofactor">
    <cofactor evidence="1">
        <name>L-ascorbate</name>
        <dbReference type="ChEBI" id="CHEBI:38290"/>
    </cofactor>
</comment>
<feature type="chain" id="PRO_5046962762" description="procollagen-proline 3-dioxygenase" evidence="14">
    <location>
        <begin position="20"/>
        <end position="597"/>
    </location>
</feature>
<dbReference type="Pfam" id="PF23557">
    <property type="entry name" value="TPR_leprecan"/>
    <property type="match status" value="1"/>
</dbReference>
<name>A0ABM1N633_NICVS</name>
<evidence type="ECO:0000256" key="13">
    <source>
        <dbReference type="ARBA" id="ARBA00023180"/>
    </source>
</evidence>
<keyword evidence="16" id="KW-1185">Reference proteome</keyword>
<evidence type="ECO:0000256" key="7">
    <source>
        <dbReference type="ARBA" id="ARBA00022737"/>
    </source>
</evidence>
<reference evidence="17" key="1">
    <citation type="submission" date="2025-08" db="UniProtKB">
        <authorList>
            <consortium name="RefSeq"/>
        </authorList>
    </citation>
    <scope>IDENTIFICATION</scope>
    <source>
        <tissue evidence="17">Whole Larva</tissue>
    </source>
</reference>
<evidence type="ECO:0000256" key="3">
    <source>
        <dbReference type="ARBA" id="ARBA00006487"/>
    </source>
</evidence>
<evidence type="ECO:0000256" key="9">
    <source>
        <dbReference type="ARBA" id="ARBA00022824"/>
    </source>
</evidence>
<dbReference type="InterPro" id="IPR039575">
    <property type="entry name" value="P3H"/>
</dbReference>
<proteinExistence type="inferred from homology"/>
<evidence type="ECO:0000256" key="11">
    <source>
        <dbReference type="ARBA" id="ARBA00023002"/>
    </source>
</evidence>
<dbReference type="GeneID" id="108566762"/>
<evidence type="ECO:0000259" key="15">
    <source>
        <dbReference type="PROSITE" id="PS51471"/>
    </source>
</evidence>
<dbReference type="PANTHER" id="PTHR14049:SF9">
    <property type="entry name" value="PROCOLLAGEN-PROLINE 3-DIOXYGENASE"/>
    <property type="match status" value="1"/>
</dbReference>
<comment type="cofactor">
    <cofactor evidence="2">
        <name>Fe cation</name>
        <dbReference type="ChEBI" id="CHEBI:24875"/>
    </cofactor>
</comment>
<protein>
    <recommendedName>
        <fullName evidence="4">procollagen-proline 3-dioxygenase</fullName>
        <ecNumber evidence="4">1.14.11.7</ecNumber>
    </recommendedName>
</protein>
<evidence type="ECO:0000256" key="6">
    <source>
        <dbReference type="ARBA" id="ARBA00022729"/>
    </source>
</evidence>
<dbReference type="PROSITE" id="PS51471">
    <property type="entry name" value="FE2OG_OXY"/>
    <property type="match status" value="1"/>
</dbReference>
<sequence>MHATSTCIALLVVCFLVDAGNVTDVPCWELYKRGVDAYLSDDYGGCVSNLESAIESYRKHAKTIQNCRLSCHQDAANTQPLYQFDVEDLLFFEKTIKNTLCLIQCKDDIEFYNIDRETVKIFESRKPYEYLHICYYQNKSPQLAASAAFTYLVSNPNDAAMVSNFKFYSDQPDIKIIEVINFEAKDYMYLYVHGTRAYDEKRWDEVIGNMEESLLSYLQSEDECRANCEGPFDPGWYPDMIPSIANHFAHSLRCKRKCKEATSTLNGEKHEDLYPSHYNFLQFAYFKRGNLRAACEAASSYLLYFPMDENMLYNIEYYRKLPKAKKEFFIPRREAMTYYHRDNYEKTLLEFVFEKFNVKTATMKKYPALSEPKPRARITQEKFISKKNCDSLLKIAMEFAVPGDGYRGNQNPHSSHEKYGGLTLRTAIKMMKEGSMNKSDVDLIVAIGDEVKQNMVEKFKVSHKLHFTYTHLVCRKAIPGGQFNRSDLSHEIHADNCNIQEDGSCPKNWPAFTWRDYTAILYLNSGFSGGELFFSSDPRGDSIQDVIVPKCGSLVSFTSGQENLHGVKAVRNGTRCALAIWFTFDKDYGEVERKQLL</sequence>
<evidence type="ECO:0000256" key="4">
    <source>
        <dbReference type="ARBA" id="ARBA00012262"/>
    </source>
</evidence>
<evidence type="ECO:0000256" key="5">
    <source>
        <dbReference type="ARBA" id="ARBA00022723"/>
    </source>
</evidence>
<keyword evidence="7" id="KW-0677">Repeat</keyword>
<evidence type="ECO:0000313" key="17">
    <source>
        <dbReference type="RefSeq" id="XP_017782283.1"/>
    </source>
</evidence>
<dbReference type="Gene3D" id="2.60.120.620">
    <property type="entry name" value="q2cbj1_9rhob like domain"/>
    <property type="match status" value="1"/>
</dbReference>
<gene>
    <name evidence="17" type="primary">LOC108566762</name>
</gene>
<keyword evidence="12" id="KW-0408">Iron</keyword>
<organism evidence="16 17">
    <name type="scientific">Nicrophorus vespilloides</name>
    <name type="common">Boreal carrion beetle</name>
    <dbReference type="NCBI Taxonomy" id="110193"/>
    <lineage>
        <taxon>Eukaryota</taxon>
        <taxon>Metazoa</taxon>
        <taxon>Ecdysozoa</taxon>
        <taxon>Arthropoda</taxon>
        <taxon>Hexapoda</taxon>
        <taxon>Insecta</taxon>
        <taxon>Pterygota</taxon>
        <taxon>Neoptera</taxon>
        <taxon>Endopterygota</taxon>
        <taxon>Coleoptera</taxon>
        <taxon>Polyphaga</taxon>
        <taxon>Staphyliniformia</taxon>
        <taxon>Silphidae</taxon>
        <taxon>Nicrophorinae</taxon>
        <taxon>Nicrophorus</taxon>
    </lineage>
</organism>
<keyword evidence="8" id="KW-0802">TPR repeat</keyword>
<feature type="signal peptide" evidence="14">
    <location>
        <begin position="1"/>
        <end position="19"/>
    </location>
</feature>
<evidence type="ECO:0000256" key="2">
    <source>
        <dbReference type="ARBA" id="ARBA00001962"/>
    </source>
</evidence>
<dbReference type="InterPro" id="IPR006620">
    <property type="entry name" value="Pro_4_hyd_alph"/>
</dbReference>
<keyword evidence="10" id="KW-0223">Dioxygenase</keyword>
<keyword evidence="9" id="KW-0256">Endoplasmic reticulum</keyword>
<evidence type="ECO:0000313" key="16">
    <source>
        <dbReference type="Proteomes" id="UP000695000"/>
    </source>
</evidence>
<keyword evidence="6 14" id="KW-0732">Signal</keyword>
<keyword evidence="5" id="KW-0479">Metal-binding</keyword>
<evidence type="ECO:0000256" key="10">
    <source>
        <dbReference type="ARBA" id="ARBA00022964"/>
    </source>
</evidence>
<dbReference type="Gene3D" id="1.25.40.10">
    <property type="entry name" value="Tetratricopeptide repeat domain"/>
    <property type="match status" value="2"/>
</dbReference>
<dbReference type="Proteomes" id="UP000695000">
    <property type="component" value="Unplaced"/>
</dbReference>
<evidence type="ECO:0000256" key="1">
    <source>
        <dbReference type="ARBA" id="ARBA00001961"/>
    </source>
</evidence>
<dbReference type="RefSeq" id="XP_017782283.1">
    <property type="nucleotide sequence ID" value="XM_017926794.1"/>
</dbReference>
<evidence type="ECO:0000256" key="12">
    <source>
        <dbReference type="ARBA" id="ARBA00023004"/>
    </source>
</evidence>
<comment type="similarity">
    <text evidence="3">Belongs to the leprecan family.</text>
</comment>
<dbReference type="InterPro" id="IPR044862">
    <property type="entry name" value="Pro_4_hyd_alph_FE2OG_OXY"/>
</dbReference>
<keyword evidence="13" id="KW-0325">Glycoprotein</keyword>
<evidence type="ECO:0000256" key="8">
    <source>
        <dbReference type="ARBA" id="ARBA00022803"/>
    </source>
</evidence>
<dbReference type="EC" id="1.14.11.7" evidence="4"/>
<dbReference type="Pfam" id="PF13640">
    <property type="entry name" value="2OG-FeII_Oxy_3"/>
    <property type="match status" value="1"/>
</dbReference>
<dbReference type="InterPro" id="IPR011990">
    <property type="entry name" value="TPR-like_helical_dom_sf"/>
</dbReference>
<feature type="domain" description="Fe2OG dioxygenase" evidence="15">
    <location>
        <begin position="470"/>
        <end position="584"/>
    </location>
</feature>
<dbReference type="InterPro" id="IPR005123">
    <property type="entry name" value="Oxoglu/Fe-dep_dioxygenase_dom"/>
</dbReference>